<proteinExistence type="predicted"/>
<accession>A0A8X6N0H6</accession>
<reference evidence="1" key="1">
    <citation type="submission" date="2020-08" db="EMBL/GenBank/DDBJ databases">
        <title>Multicomponent nature underlies the extraordinary mechanical properties of spider dragline silk.</title>
        <authorList>
            <person name="Kono N."/>
            <person name="Nakamura H."/>
            <person name="Mori M."/>
            <person name="Yoshida Y."/>
            <person name="Ohtoshi R."/>
            <person name="Malay A.D."/>
            <person name="Moran D.A.P."/>
            <person name="Tomita M."/>
            <person name="Numata K."/>
            <person name="Arakawa K."/>
        </authorList>
    </citation>
    <scope>NUCLEOTIDE SEQUENCE</scope>
</reference>
<dbReference type="Proteomes" id="UP000887013">
    <property type="component" value="Unassembled WGS sequence"/>
</dbReference>
<organism evidence="1 2">
    <name type="scientific">Nephila pilipes</name>
    <name type="common">Giant wood spider</name>
    <name type="synonym">Nephila maculata</name>
    <dbReference type="NCBI Taxonomy" id="299642"/>
    <lineage>
        <taxon>Eukaryota</taxon>
        <taxon>Metazoa</taxon>
        <taxon>Ecdysozoa</taxon>
        <taxon>Arthropoda</taxon>
        <taxon>Chelicerata</taxon>
        <taxon>Arachnida</taxon>
        <taxon>Araneae</taxon>
        <taxon>Araneomorphae</taxon>
        <taxon>Entelegynae</taxon>
        <taxon>Araneoidea</taxon>
        <taxon>Nephilidae</taxon>
        <taxon>Nephila</taxon>
    </lineage>
</organism>
<protein>
    <submittedName>
        <fullName evidence="1">Uncharacterized protein</fullName>
    </submittedName>
</protein>
<evidence type="ECO:0000313" key="2">
    <source>
        <dbReference type="Proteomes" id="UP000887013"/>
    </source>
</evidence>
<name>A0A8X6N0H6_NEPPI</name>
<dbReference type="AlphaFoldDB" id="A0A8X6N0H6"/>
<dbReference type="EMBL" id="BMAW01004176">
    <property type="protein sequence ID" value="GFS87386.1"/>
    <property type="molecule type" value="Genomic_DNA"/>
</dbReference>
<comment type="caution">
    <text evidence="1">The sequence shown here is derived from an EMBL/GenBank/DDBJ whole genome shotgun (WGS) entry which is preliminary data.</text>
</comment>
<evidence type="ECO:0000313" key="1">
    <source>
        <dbReference type="EMBL" id="GFS87386.1"/>
    </source>
</evidence>
<gene>
    <name evidence="1" type="ORF">NPIL_441581</name>
</gene>
<sequence>MFERRSIGCLPVDLKAEIAIRPGHARKRGRDLLSPPESIPLDRAQVRDTSLLPSGYIRKGQQQKKKKVNSMWSVRSLQEGPFFVNIVDHVALVR</sequence>
<keyword evidence="2" id="KW-1185">Reference proteome</keyword>